<dbReference type="Pfam" id="PF07866">
    <property type="entry name" value="DUF1653"/>
    <property type="match status" value="1"/>
</dbReference>
<evidence type="ECO:0000313" key="2">
    <source>
        <dbReference type="EMBL" id="ASJ52733.1"/>
    </source>
</evidence>
<evidence type="ECO:0000313" key="3">
    <source>
        <dbReference type="Proteomes" id="UP000197781"/>
    </source>
</evidence>
<protein>
    <recommendedName>
        <fullName evidence="1">DUF1653 domain-containing protein</fullName>
    </recommendedName>
</protein>
<dbReference type="InterPro" id="IPR023387">
    <property type="entry name" value="DUF1653-like_dom"/>
</dbReference>
<dbReference type="InterPro" id="IPR037135">
    <property type="entry name" value="DUF1653-like_dom_sf"/>
</dbReference>
<dbReference type="Gene3D" id="2.30.30.320">
    <property type="entry name" value="DUF1653-like domain"/>
    <property type="match status" value="1"/>
</dbReference>
<dbReference type="RefSeq" id="WP_088906615.1">
    <property type="nucleotide sequence ID" value="NZ_CP018145.1"/>
</dbReference>
<feature type="domain" description="DUF1653" evidence="1">
    <location>
        <begin position="13"/>
        <end position="76"/>
    </location>
</feature>
<dbReference type="EMBL" id="CP018145">
    <property type="protein sequence ID" value="ASJ52733.1"/>
    <property type="molecule type" value="Genomic_DNA"/>
</dbReference>
<proteinExistence type="predicted"/>
<dbReference type="Proteomes" id="UP000197781">
    <property type="component" value="Chromosome"/>
</dbReference>
<accession>A0A220MCT6</accession>
<evidence type="ECO:0000259" key="1">
    <source>
        <dbReference type="Pfam" id="PF07866"/>
    </source>
</evidence>
<reference evidence="2 3" key="1">
    <citation type="submission" date="2016-11" db="EMBL/GenBank/DDBJ databases">
        <authorList>
            <person name="Jaros S."/>
            <person name="Januszkiewicz K."/>
            <person name="Wedrychowicz H."/>
        </authorList>
    </citation>
    <scope>NUCLEOTIDE SEQUENCE [LARGE SCALE GENOMIC DNA]</scope>
    <source>
        <strain evidence="2 3">NF2</strain>
    </source>
</reference>
<name>A0A220MCT6_9BACL</name>
<dbReference type="KEGG" id="bfm:BP422_03685"/>
<sequence length="79" mass="9604">MRDLQFQIQQHSLYRHYKGKLYYVMGLAEHSETNELMVVYHALYGDNEMWVRPLEMFLSEVEESKENPTGQKYRFELVQ</sequence>
<organism evidence="2 3">
    <name type="scientific">Brevibacillus formosus</name>
    <dbReference type="NCBI Taxonomy" id="54913"/>
    <lineage>
        <taxon>Bacteria</taxon>
        <taxon>Bacillati</taxon>
        <taxon>Bacillota</taxon>
        <taxon>Bacilli</taxon>
        <taxon>Bacillales</taxon>
        <taxon>Paenibacillaceae</taxon>
        <taxon>Brevibacillus</taxon>
    </lineage>
</organism>
<dbReference type="AlphaFoldDB" id="A0A220MCT6"/>
<gene>
    <name evidence="2" type="ORF">BP422_03685</name>
</gene>